<dbReference type="EMBL" id="JACHJY010000007">
    <property type="protein sequence ID" value="MBB4984199.1"/>
    <property type="molecule type" value="Genomic_DNA"/>
</dbReference>
<sequence length="280" mass="30338">MIPRLHEQSDTPYDALAEALGRPIAPNERLPERSVVAHWPGLDDYALEPRKTWTLARWADHLDEALLEHPFAAGPDGDRRAILHLDVRLHPDDRPLTGPEWGEVAHRFVRAAGVEIPGKGHGCQWIAVQARPGRLDLIANLIHLDGAWHAPPADVLRRLTGEARRVEKDLGLIPVRTASTARVASRPVPAVSSQLASVLAQLADEQAGPLATVRGLVEHAAHRIARLPGAAGVDAAHRLELIAHRLHGIQQELDTTAADLAKPRVAAAPPAARLPAHRAL</sequence>
<gene>
    <name evidence="1" type="ORF">GGE06_005145</name>
</gene>
<evidence type="ECO:0008006" key="3">
    <source>
        <dbReference type="Google" id="ProtNLM"/>
    </source>
</evidence>
<name>A0A7W7XD00_9ACTN</name>
<comment type="caution">
    <text evidence="1">The sequence shown here is derived from an EMBL/GenBank/DDBJ whole genome shotgun (WGS) entry which is preliminary data.</text>
</comment>
<dbReference type="AlphaFoldDB" id="A0A7W7XD00"/>
<proteinExistence type="predicted"/>
<keyword evidence="2" id="KW-1185">Reference proteome</keyword>
<dbReference type="Proteomes" id="UP000582643">
    <property type="component" value="Unassembled WGS sequence"/>
</dbReference>
<protein>
    <recommendedName>
        <fullName evidence="3">Relaxase/mobilization nuclease</fullName>
    </recommendedName>
</protein>
<accession>A0A7W7XD00</accession>
<reference evidence="1 2" key="1">
    <citation type="submission" date="2020-08" db="EMBL/GenBank/DDBJ databases">
        <title>Genomic Encyclopedia of Type Strains, Phase III (KMG-III): the genomes of soil and plant-associated and newly described type strains.</title>
        <authorList>
            <person name="Whitman W."/>
        </authorList>
    </citation>
    <scope>NUCLEOTIDE SEQUENCE [LARGE SCALE GENOMIC DNA]</scope>
    <source>
        <strain evidence="1 2">SFB5A</strain>
    </source>
</reference>
<evidence type="ECO:0000313" key="2">
    <source>
        <dbReference type="Proteomes" id="UP000582643"/>
    </source>
</evidence>
<organism evidence="1 2">
    <name type="scientific">Streptomyces nymphaeiformis</name>
    <dbReference type="NCBI Taxonomy" id="2663842"/>
    <lineage>
        <taxon>Bacteria</taxon>
        <taxon>Bacillati</taxon>
        <taxon>Actinomycetota</taxon>
        <taxon>Actinomycetes</taxon>
        <taxon>Kitasatosporales</taxon>
        <taxon>Streptomycetaceae</taxon>
        <taxon>Streptomyces</taxon>
    </lineage>
</organism>
<dbReference type="RefSeq" id="WP_184931837.1">
    <property type="nucleotide sequence ID" value="NZ_JACHJY010000007.1"/>
</dbReference>
<evidence type="ECO:0000313" key="1">
    <source>
        <dbReference type="EMBL" id="MBB4984199.1"/>
    </source>
</evidence>